<dbReference type="InterPro" id="IPR003661">
    <property type="entry name" value="HisK_dim/P_dom"/>
</dbReference>
<proteinExistence type="predicted"/>
<keyword evidence="6" id="KW-0472">Membrane</keyword>
<protein>
    <recommendedName>
        <fullName evidence="2">histidine kinase</fullName>
        <ecNumber evidence="2">2.7.13.3</ecNumber>
    </recommendedName>
</protein>
<comment type="caution">
    <text evidence="9">The sequence shown here is derived from an EMBL/GenBank/DDBJ whole genome shotgun (WGS) entry which is preliminary data.</text>
</comment>
<accession>A0A0D0GQ27</accession>
<dbReference type="PROSITE" id="PS51257">
    <property type="entry name" value="PROKAR_LIPOPROTEIN"/>
    <property type="match status" value="1"/>
</dbReference>
<keyword evidence="3" id="KW-0597">Phosphoprotein</keyword>
<dbReference type="InterPro" id="IPR000700">
    <property type="entry name" value="PAS-assoc_C"/>
</dbReference>
<dbReference type="NCBIfam" id="TIGR00229">
    <property type="entry name" value="sensory_box"/>
    <property type="match status" value="2"/>
</dbReference>
<dbReference type="InterPro" id="IPR001610">
    <property type="entry name" value="PAC"/>
</dbReference>
<keyword evidence="5" id="KW-0418">Kinase</keyword>
<name>A0A0D0GQ27_9SPHI</name>
<dbReference type="GO" id="GO:0000155">
    <property type="term" value="F:phosphorelay sensor kinase activity"/>
    <property type="evidence" value="ECO:0007669"/>
    <property type="project" value="InterPro"/>
</dbReference>
<dbReference type="Pfam" id="PF13426">
    <property type="entry name" value="PAS_9"/>
    <property type="match status" value="1"/>
</dbReference>
<evidence type="ECO:0000256" key="6">
    <source>
        <dbReference type="SAM" id="Phobius"/>
    </source>
</evidence>
<evidence type="ECO:0000256" key="1">
    <source>
        <dbReference type="ARBA" id="ARBA00000085"/>
    </source>
</evidence>
<dbReference type="OrthoDB" id="6231665at2"/>
<dbReference type="CDD" id="cd00082">
    <property type="entry name" value="HisKA"/>
    <property type="match status" value="1"/>
</dbReference>
<keyword evidence="10" id="KW-1185">Reference proteome</keyword>
<dbReference type="EMBL" id="JXRA01000058">
    <property type="protein sequence ID" value="KIO76646.1"/>
    <property type="molecule type" value="Genomic_DNA"/>
</dbReference>
<evidence type="ECO:0000313" key="10">
    <source>
        <dbReference type="Proteomes" id="UP000032049"/>
    </source>
</evidence>
<dbReference type="Pfam" id="PF00512">
    <property type="entry name" value="HisKA"/>
    <property type="match status" value="1"/>
</dbReference>
<feature type="transmembrane region" description="Helical" evidence="6">
    <location>
        <begin position="48"/>
        <end position="67"/>
    </location>
</feature>
<reference evidence="9 10" key="1">
    <citation type="submission" date="2015-01" db="EMBL/GenBank/DDBJ databases">
        <title>Draft genome sequence of Pedobacter sp. NL19 isolated from sludge of an effluent treatment pond in an abandoned uranium mine.</title>
        <authorList>
            <person name="Santos T."/>
            <person name="Caetano T."/>
            <person name="Covas C."/>
            <person name="Cruz A."/>
            <person name="Mendo S."/>
        </authorList>
    </citation>
    <scope>NUCLEOTIDE SEQUENCE [LARGE SCALE GENOMIC DNA]</scope>
    <source>
        <strain evidence="9 10">NL19</strain>
    </source>
</reference>
<dbReference type="InterPro" id="IPR013655">
    <property type="entry name" value="PAS_fold_3"/>
</dbReference>
<evidence type="ECO:0000259" key="8">
    <source>
        <dbReference type="PROSITE" id="PS50113"/>
    </source>
</evidence>
<dbReference type="EC" id="2.7.13.3" evidence="2"/>
<dbReference type="InterPro" id="IPR052162">
    <property type="entry name" value="Sensor_kinase/Photoreceptor"/>
</dbReference>
<dbReference type="SMART" id="SM00091">
    <property type="entry name" value="PAS"/>
    <property type="match status" value="2"/>
</dbReference>
<feature type="domain" description="PAC" evidence="8">
    <location>
        <begin position="292"/>
        <end position="344"/>
    </location>
</feature>
<dbReference type="SUPFAM" id="SSF55785">
    <property type="entry name" value="PYP-like sensor domain (PAS domain)"/>
    <property type="match status" value="3"/>
</dbReference>
<dbReference type="Pfam" id="PF08447">
    <property type="entry name" value="PAS_3"/>
    <property type="match status" value="2"/>
</dbReference>
<feature type="transmembrane region" description="Helical" evidence="6">
    <location>
        <begin position="12"/>
        <end position="36"/>
    </location>
</feature>
<dbReference type="RefSeq" id="WP_041882826.1">
    <property type="nucleotide sequence ID" value="NZ_CP157278.1"/>
</dbReference>
<dbReference type="SUPFAM" id="SSF47384">
    <property type="entry name" value="Homodimeric domain of signal transducing histidine kinase"/>
    <property type="match status" value="1"/>
</dbReference>
<evidence type="ECO:0000256" key="3">
    <source>
        <dbReference type="ARBA" id="ARBA00022553"/>
    </source>
</evidence>
<evidence type="ECO:0000259" key="7">
    <source>
        <dbReference type="PROSITE" id="PS50112"/>
    </source>
</evidence>
<feature type="domain" description="PAS" evidence="7">
    <location>
        <begin position="341"/>
        <end position="412"/>
    </location>
</feature>
<dbReference type="InterPro" id="IPR000014">
    <property type="entry name" value="PAS"/>
</dbReference>
<keyword evidence="4" id="KW-0808">Transferase</keyword>
<dbReference type="Proteomes" id="UP000032049">
    <property type="component" value="Unassembled WGS sequence"/>
</dbReference>
<dbReference type="STRING" id="1503925.TH53_13980"/>
<sequence length="547" mass="63206">MKKNNPMKNKNNIVLLYITIGCIWVVLSDQVIAFLIDGMPVEDRALINSLKGFIFIAFSALLLHYLVNLYNKGKKRELDYLQQNLENSQKQQQQWYYAQKMAKIAGWEYFLQTDEVCWSDNLYALFGLEPNAAITPAAFFLEQIHPDDLAGFLAQHDKVVAEGEMDYIHRLKIDNDWHYVRHAGVVVYQDGRPYKISGVMKDINDTFNRELLLNNALERHELVNKATHDAIWDWELSANQVTWNSGLKQLFGYDHHQGCFIPEWWIEKMHPTDRKRVMNSINSFVKQANKRWEATYRVLCADGSYKYVFDQAYLLTDDDGTPKRIIGAVKDIDELKQKDEENRQLAEVVSKVKSGVVIKDTDGRISWVNSSFEKLSGYTLAELKGKLPREILHGPETSQATKDFIAASLKVNDFFNIEIVNYAKSGLPYWVEVNSTSIFDSQEQHSGYIDIVTEITERKKREERINEQNQTLKEIAWINSHEIRKPVASILGLTALAKITDNIQEKEEFYSRIDSCVKEMDEIIHQTSAKVNELMGKEEGNEETINE</sequence>
<evidence type="ECO:0000256" key="5">
    <source>
        <dbReference type="ARBA" id="ARBA00022777"/>
    </source>
</evidence>
<dbReference type="AlphaFoldDB" id="A0A0D0GQ27"/>
<dbReference type="Gene3D" id="1.10.287.130">
    <property type="match status" value="1"/>
</dbReference>
<comment type="catalytic activity">
    <reaction evidence="1">
        <text>ATP + protein L-histidine = ADP + protein N-phospho-L-histidine.</text>
        <dbReference type="EC" id="2.7.13.3"/>
    </reaction>
</comment>
<dbReference type="InterPro" id="IPR035965">
    <property type="entry name" value="PAS-like_dom_sf"/>
</dbReference>
<dbReference type="CDD" id="cd00130">
    <property type="entry name" value="PAS"/>
    <property type="match status" value="2"/>
</dbReference>
<keyword evidence="6" id="KW-0812">Transmembrane</keyword>
<evidence type="ECO:0000256" key="2">
    <source>
        <dbReference type="ARBA" id="ARBA00012438"/>
    </source>
</evidence>
<dbReference type="Gene3D" id="3.30.450.20">
    <property type="entry name" value="PAS domain"/>
    <property type="match status" value="3"/>
</dbReference>
<organism evidence="9 10">
    <name type="scientific">Pedobacter lusitanus</name>
    <dbReference type="NCBI Taxonomy" id="1503925"/>
    <lineage>
        <taxon>Bacteria</taxon>
        <taxon>Pseudomonadati</taxon>
        <taxon>Bacteroidota</taxon>
        <taxon>Sphingobacteriia</taxon>
        <taxon>Sphingobacteriales</taxon>
        <taxon>Sphingobacteriaceae</taxon>
        <taxon>Pedobacter</taxon>
    </lineage>
</organism>
<evidence type="ECO:0000313" key="9">
    <source>
        <dbReference type="EMBL" id="KIO76646.1"/>
    </source>
</evidence>
<dbReference type="PANTHER" id="PTHR43304:SF1">
    <property type="entry name" value="PAC DOMAIN-CONTAINING PROTEIN"/>
    <property type="match status" value="1"/>
</dbReference>
<keyword evidence="6" id="KW-1133">Transmembrane helix</keyword>
<evidence type="ECO:0000256" key="4">
    <source>
        <dbReference type="ARBA" id="ARBA00022679"/>
    </source>
</evidence>
<dbReference type="InterPro" id="IPR036097">
    <property type="entry name" value="HisK_dim/P_sf"/>
</dbReference>
<feature type="domain" description="PAC" evidence="8">
    <location>
        <begin position="415"/>
        <end position="467"/>
    </location>
</feature>
<dbReference type="PROSITE" id="PS50112">
    <property type="entry name" value="PAS"/>
    <property type="match status" value="1"/>
</dbReference>
<dbReference type="PROSITE" id="PS50113">
    <property type="entry name" value="PAC"/>
    <property type="match status" value="2"/>
</dbReference>
<dbReference type="PANTHER" id="PTHR43304">
    <property type="entry name" value="PHYTOCHROME-LIKE PROTEIN CPH1"/>
    <property type="match status" value="1"/>
</dbReference>
<gene>
    <name evidence="9" type="ORF">TH53_13980</name>
</gene>
<dbReference type="SMART" id="SM00086">
    <property type="entry name" value="PAC"/>
    <property type="match status" value="2"/>
</dbReference>